<feature type="region of interest" description="Disordered" evidence="1">
    <location>
        <begin position="36"/>
        <end position="122"/>
    </location>
</feature>
<reference evidence="2 3" key="1">
    <citation type="journal article" date="2011" name="Nat. Biotechnol.">
        <title>Comparative genomic analysis of the thermophilic biomass-degrading fungi Myceliophthora thermophila and Thielavia terrestris.</title>
        <authorList>
            <person name="Berka R.M."/>
            <person name="Grigoriev I.V."/>
            <person name="Otillar R."/>
            <person name="Salamov A."/>
            <person name="Grimwood J."/>
            <person name="Reid I."/>
            <person name="Ishmael N."/>
            <person name="John T."/>
            <person name="Darmond C."/>
            <person name="Moisan M.-C."/>
            <person name="Henrissat B."/>
            <person name="Coutinho P.M."/>
            <person name="Lombard V."/>
            <person name="Natvig D.O."/>
            <person name="Lindquist E."/>
            <person name="Schmutz J."/>
            <person name="Lucas S."/>
            <person name="Harris P."/>
            <person name="Powlowski J."/>
            <person name="Bellemare A."/>
            <person name="Taylor D."/>
            <person name="Butler G."/>
            <person name="de Vries R.P."/>
            <person name="Allijn I.E."/>
            <person name="van den Brink J."/>
            <person name="Ushinsky S."/>
            <person name="Storms R."/>
            <person name="Powell A.J."/>
            <person name="Paulsen I.T."/>
            <person name="Elbourne L.D.H."/>
            <person name="Baker S.E."/>
            <person name="Magnuson J."/>
            <person name="LaBoissiere S."/>
            <person name="Clutterbuck A.J."/>
            <person name="Martinez D."/>
            <person name="Wogulis M."/>
            <person name="de Leon A.L."/>
            <person name="Rey M.W."/>
            <person name="Tsang A."/>
        </authorList>
    </citation>
    <scope>NUCLEOTIDE SEQUENCE [LARGE SCALE GENOMIC DNA]</scope>
    <source>
        <strain evidence="3">ATCC 38088 / NRRL 8126</strain>
    </source>
</reference>
<dbReference type="RefSeq" id="XP_003655658.1">
    <property type="nucleotide sequence ID" value="XM_003655610.1"/>
</dbReference>
<organism evidence="2 3">
    <name type="scientific">Thermothielavioides terrestris (strain ATCC 38088 / NRRL 8126)</name>
    <name type="common">Thielavia terrestris</name>
    <dbReference type="NCBI Taxonomy" id="578455"/>
    <lineage>
        <taxon>Eukaryota</taxon>
        <taxon>Fungi</taxon>
        <taxon>Dikarya</taxon>
        <taxon>Ascomycota</taxon>
        <taxon>Pezizomycotina</taxon>
        <taxon>Sordariomycetes</taxon>
        <taxon>Sordariomycetidae</taxon>
        <taxon>Sordariales</taxon>
        <taxon>Chaetomiaceae</taxon>
        <taxon>Thermothielavioides</taxon>
        <taxon>Thermothielavioides terrestris</taxon>
    </lineage>
</organism>
<feature type="compositionally biased region" description="Basic and acidic residues" evidence="1">
    <location>
        <begin position="89"/>
        <end position="100"/>
    </location>
</feature>
<gene>
    <name evidence="2" type="ORF">THITE_113983</name>
</gene>
<dbReference type="KEGG" id="ttt:THITE_113983"/>
<evidence type="ECO:0000313" key="3">
    <source>
        <dbReference type="Proteomes" id="UP000008181"/>
    </source>
</evidence>
<evidence type="ECO:0000313" key="2">
    <source>
        <dbReference type="EMBL" id="AEO69322.1"/>
    </source>
</evidence>
<protein>
    <submittedName>
        <fullName evidence="2">Uncharacterized protein</fullName>
    </submittedName>
</protein>
<dbReference type="Proteomes" id="UP000008181">
    <property type="component" value="Chromosome 4"/>
</dbReference>
<proteinExistence type="predicted"/>
<dbReference type="HOGENOM" id="CLU_2028322_0_0_1"/>
<name>G2RC01_THETT</name>
<accession>G2RC01</accession>
<sequence length="122" mass="12997">MCLGLGRGSFPESQREGKSVARKLIPIRSFNALASLPLAPQQIGRSQQTAPGRRASGARYPQNYLSRPFPDKAGSAARKTAHKAGLPRPGEEDGIRDLPGDLRPNASGDNSIQPSHEGLKGE</sequence>
<dbReference type="EMBL" id="CP003012">
    <property type="protein sequence ID" value="AEO69322.1"/>
    <property type="molecule type" value="Genomic_DNA"/>
</dbReference>
<keyword evidence="3" id="KW-1185">Reference proteome</keyword>
<evidence type="ECO:0000256" key="1">
    <source>
        <dbReference type="SAM" id="MobiDB-lite"/>
    </source>
</evidence>
<dbReference type="GeneID" id="11524126"/>
<dbReference type="AlphaFoldDB" id="G2RC01"/>